<dbReference type="OrthoDB" id="6007799at2"/>
<evidence type="ECO:0000313" key="2">
    <source>
        <dbReference type="EMBL" id="QDH71696.1"/>
    </source>
</evidence>
<dbReference type="Pfam" id="PF11306">
    <property type="entry name" value="DUF3108"/>
    <property type="match status" value="1"/>
</dbReference>
<keyword evidence="1" id="KW-0732">Signal</keyword>
<reference evidence="2 3" key="1">
    <citation type="submission" date="2019-06" db="EMBL/GenBank/DDBJ databases">
        <title>Lysobacter alkalisoli sp. nov. isolated from saline-alkali soil.</title>
        <authorList>
            <person name="Sun J.-Q."/>
            <person name="Xu L."/>
        </authorList>
    </citation>
    <scope>NUCLEOTIDE SEQUENCE [LARGE SCALE GENOMIC DNA]</scope>
    <source>
        <strain evidence="2 3">SJ-36</strain>
    </source>
</reference>
<evidence type="ECO:0000256" key="1">
    <source>
        <dbReference type="SAM" id="SignalP"/>
    </source>
</evidence>
<name>A0A514BWC7_9GAMM</name>
<dbReference type="KEGG" id="lyj:FKV23_03945"/>
<dbReference type="EMBL" id="CP041242">
    <property type="protein sequence ID" value="QDH71696.1"/>
    <property type="molecule type" value="Genomic_DNA"/>
</dbReference>
<feature type="chain" id="PRO_5021827774" evidence="1">
    <location>
        <begin position="18"/>
        <end position="219"/>
    </location>
</feature>
<proteinExistence type="predicted"/>
<gene>
    <name evidence="2" type="ORF">FKV23_03945</name>
</gene>
<organism evidence="2 3">
    <name type="scientific">Marilutibacter alkalisoli</name>
    <dbReference type="NCBI Taxonomy" id="2591633"/>
    <lineage>
        <taxon>Bacteria</taxon>
        <taxon>Pseudomonadati</taxon>
        <taxon>Pseudomonadota</taxon>
        <taxon>Gammaproteobacteria</taxon>
        <taxon>Lysobacterales</taxon>
        <taxon>Lysobacteraceae</taxon>
        <taxon>Marilutibacter</taxon>
    </lineage>
</organism>
<dbReference type="AlphaFoldDB" id="A0A514BWC7"/>
<dbReference type="Proteomes" id="UP000317199">
    <property type="component" value="Chromosome"/>
</dbReference>
<protein>
    <submittedName>
        <fullName evidence="2">DUF3108 domain-containing protein</fullName>
    </submittedName>
</protein>
<feature type="signal peptide" evidence="1">
    <location>
        <begin position="1"/>
        <end position="17"/>
    </location>
</feature>
<keyword evidence="3" id="KW-1185">Reference proteome</keyword>
<evidence type="ECO:0000313" key="3">
    <source>
        <dbReference type="Proteomes" id="UP000317199"/>
    </source>
</evidence>
<accession>A0A514BWC7</accession>
<dbReference type="InterPro" id="IPR021457">
    <property type="entry name" value="DUF3108"/>
</dbReference>
<sequence>MPALAALLMLATLPARAIEPFTADYKAGYMGMEANGQMTLTREENDRWRYSLNVRNALADLSQTTVFEEKDGQLRPLSSNDTNKVLVKRSRKSATYDWAAGQARWSGDVKADRAGPIALKAGDMDALLIYLAIVRDLNAGKPLKYRMVDDGRVKQLSYTTAGQETITIDGRSHTATKIVGDDERRKTTAWVVDGMPVPARIIQQTKNGDSLELTLQSLR</sequence>